<dbReference type="InterPro" id="IPR003591">
    <property type="entry name" value="Leu-rich_rpt_typical-subtyp"/>
</dbReference>
<keyword evidence="5" id="KW-1185">Reference proteome</keyword>
<evidence type="ECO:0000256" key="1">
    <source>
        <dbReference type="ARBA" id="ARBA00022614"/>
    </source>
</evidence>
<dbReference type="SUPFAM" id="SSF52058">
    <property type="entry name" value="L domain-like"/>
    <property type="match status" value="1"/>
</dbReference>
<dbReference type="CDD" id="cd23767">
    <property type="entry name" value="IQCD"/>
    <property type="match status" value="1"/>
</dbReference>
<dbReference type="PANTHER" id="PTHR15454">
    <property type="entry name" value="NISCHARIN RELATED"/>
    <property type="match status" value="1"/>
</dbReference>
<dbReference type="Proteomes" id="UP000886520">
    <property type="component" value="Chromosome 12"/>
</dbReference>
<dbReference type="InterPro" id="IPR001611">
    <property type="entry name" value="Leu-rich_rpt"/>
</dbReference>
<evidence type="ECO:0000256" key="3">
    <source>
        <dbReference type="SAM" id="MobiDB-lite"/>
    </source>
</evidence>
<dbReference type="EMBL" id="JABFUD020000012">
    <property type="protein sequence ID" value="KAI5072692.1"/>
    <property type="molecule type" value="Genomic_DNA"/>
</dbReference>
<dbReference type="Gene3D" id="3.80.10.10">
    <property type="entry name" value="Ribonuclease Inhibitor"/>
    <property type="match status" value="3"/>
</dbReference>
<dbReference type="AlphaFoldDB" id="A0A9D4URW4"/>
<dbReference type="InterPro" id="IPR000048">
    <property type="entry name" value="IQ_motif_EF-hand-BS"/>
</dbReference>
<dbReference type="OrthoDB" id="1939344at2759"/>
<comment type="caution">
    <text evidence="4">The sequence shown here is derived from an EMBL/GenBank/DDBJ whole genome shotgun (WGS) entry which is preliminary data.</text>
</comment>
<evidence type="ECO:0000256" key="2">
    <source>
        <dbReference type="ARBA" id="ARBA00022737"/>
    </source>
</evidence>
<proteinExistence type="predicted"/>
<name>A0A9D4URW4_ADICA</name>
<organism evidence="4 5">
    <name type="scientific">Adiantum capillus-veneris</name>
    <name type="common">Maidenhair fern</name>
    <dbReference type="NCBI Taxonomy" id="13818"/>
    <lineage>
        <taxon>Eukaryota</taxon>
        <taxon>Viridiplantae</taxon>
        <taxon>Streptophyta</taxon>
        <taxon>Embryophyta</taxon>
        <taxon>Tracheophyta</taxon>
        <taxon>Polypodiopsida</taxon>
        <taxon>Polypodiidae</taxon>
        <taxon>Polypodiales</taxon>
        <taxon>Pteridineae</taxon>
        <taxon>Pteridaceae</taxon>
        <taxon>Vittarioideae</taxon>
        <taxon>Adiantum</taxon>
    </lineage>
</organism>
<dbReference type="GO" id="GO:0005737">
    <property type="term" value="C:cytoplasm"/>
    <property type="evidence" value="ECO:0007669"/>
    <property type="project" value="TreeGrafter"/>
</dbReference>
<dbReference type="Gene3D" id="1.20.5.190">
    <property type="match status" value="1"/>
</dbReference>
<dbReference type="SMART" id="SM00015">
    <property type="entry name" value="IQ"/>
    <property type="match status" value="3"/>
</dbReference>
<reference evidence="4" key="1">
    <citation type="submission" date="2021-01" db="EMBL/GenBank/DDBJ databases">
        <title>Adiantum capillus-veneris genome.</title>
        <authorList>
            <person name="Fang Y."/>
            <person name="Liao Q."/>
        </authorList>
    </citation>
    <scope>NUCLEOTIDE SEQUENCE</scope>
    <source>
        <strain evidence="4">H3</strain>
        <tissue evidence="4">Leaf</tissue>
    </source>
</reference>
<dbReference type="PANTHER" id="PTHR15454:SF73">
    <property type="entry name" value="DYNEIN AXONEMAL LIGHT CHAIN 1"/>
    <property type="match status" value="1"/>
</dbReference>
<dbReference type="SMART" id="SM00369">
    <property type="entry name" value="LRR_TYP"/>
    <property type="match status" value="7"/>
</dbReference>
<protein>
    <submittedName>
        <fullName evidence="4">Uncharacterized protein</fullName>
    </submittedName>
</protein>
<evidence type="ECO:0000313" key="5">
    <source>
        <dbReference type="Proteomes" id="UP000886520"/>
    </source>
</evidence>
<keyword evidence="1" id="KW-0433">Leucine-rich repeat</keyword>
<sequence length="1100" mass="123408">MGAGAAPGCRSTSNAAATGGWGCSGVAAGAAKDAGDNTVHTWQVKKVWALFETDELGRPQKKIAGSKEGWSNEELQRQGYEPSNNMGHEDPKKKQKFNPPILLMVCDWQLSDLIRSRWQHDATHLQNSQQCLWKAMENVSHGNLPKEQQNSSFSILSRKPMVVESEKDQALAMGIHENGERAYIEEDKHVVEGVANRKGSKEQDIVLSTYRLHVENPGDNGLGMSFAAPLILSRTLLEQKLNCCGRDLQNVSFLNLNHEGLSSLGDSVLNHWCPKIRILTADMNRLNSLKNAFAGYEETLEQLSLKDNFLCELNGLECLRNLQVVHLDGNYLLHVCASNLNLLEEFSKEGFRDNVNIDVVGQGRRKVVLPISLGSARCLPLLCWRSLREFGVSCNRISKVERLGLLCPNLEVLDLGSNNLVSLGWSEESALFGLRCLRVLDVGQNRLKGSSLWDNLRHCPLLVSLVASRNRLEDLPTHDGSVFLRELWLNGNSIRCFACAAWLPNLQRLYLQDNEIDTLMPICGFPSLEVLDLSFNKISEVHQLQQLGCFSNLRSLQLNDNPAAELPDYTVKVLEAVPWLVELDNEPLTDFSRLQAVKNLYSNIVSTCGLWYVRSNILKGKLPCPSILKTQSQGKISHERNLILVNSIMAGDAELNTLWAILLEVSHMYISTYFGKAQSCLSPFSKECQWRLQSFWLMCLAQKKRLSNSLRESASLKGGRDSSLGDVSGMMHCHVGNNGMASAEPYTGGGICIKSSYVADLERCLGEHIQFNGSPYENVLILNESYKLELELHDRRVSKVQALARGFLVRKQELAARKQLLSISPRKTHKGNLDFHAAAKIQAYWKGWKARGFLQHLIARKMKSVRSIARFQALWRGFRTRKRFQLAMQDCKYEDSDDFEYPLLVETDYLPKFSQLHELDPCSIYSGFQNKYDIHELPSQLLHYFQEADTPQTNEMQGGKLFSGSHCKGHEAESGKHLHLAVEKKAAVAEITKDWGFSDEKTALQLMRALANTRKRIKEAPRASSQARYNAFISKCAKHSSLFTNPCLPVSQQVKPESIEDELNGCPIADSKGGLPLQARRYITPSQALKLGTWWSCSHG</sequence>
<dbReference type="InterPro" id="IPR032675">
    <property type="entry name" value="LRR_dom_sf"/>
</dbReference>
<feature type="region of interest" description="Disordered" evidence="3">
    <location>
        <begin position="60"/>
        <end position="94"/>
    </location>
</feature>
<keyword evidence="2" id="KW-0677">Repeat</keyword>
<dbReference type="PROSITE" id="PS51450">
    <property type="entry name" value="LRR"/>
    <property type="match status" value="4"/>
</dbReference>
<gene>
    <name evidence="4" type="ORF">GOP47_0012798</name>
</gene>
<dbReference type="PROSITE" id="PS50096">
    <property type="entry name" value="IQ"/>
    <property type="match status" value="3"/>
</dbReference>
<accession>A0A9D4URW4</accession>
<dbReference type="Pfam" id="PF00612">
    <property type="entry name" value="IQ"/>
    <property type="match status" value="3"/>
</dbReference>
<evidence type="ECO:0000313" key="4">
    <source>
        <dbReference type="EMBL" id="KAI5072692.1"/>
    </source>
</evidence>
<dbReference type="Pfam" id="PF13855">
    <property type="entry name" value="LRR_8"/>
    <property type="match status" value="1"/>
</dbReference>